<keyword evidence="1" id="KW-1133">Transmembrane helix</keyword>
<feature type="transmembrane region" description="Helical" evidence="1">
    <location>
        <begin position="108"/>
        <end position="130"/>
    </location>
</feature>
<reference evidence="2 3" key="1">
    <citation type="submission" date="2014-10" db="EMBL/GenBank/DDBJ databases">
        <title>Pan-genome analysis of Brazilian lineage A amoebal mimiviruses.</title>
        <authorList>
            <person name="Assis F.L."/>
            <person name="Abrahao J.S."/>
            <person name="Kroon E.G."/>
            <person name="Dornas F.P."/>
            <person name="Andrade K.R."/>
            <person name="Borato P.V.M."/>
            <person name="Pilotto M.R."/>
            <person name="Benamar S."/>
            <person name="LaScola B."/>
            <person name="Colson P."/>
        </authorList>
    </citation>
    <scope>NUCLEOTIDE SEQUENCE [LARGE SCALE GENOMIC DNA]</scope>
    <source>
        <strain evidence="2 3">Kroon</strain>
    </source>
</reference>
<dbReference type="EMBL" id="KM982402">
    <property type="protein sequence ID" value="AKI79802.1"/>
    <property type="molecule type" value="Genomic_DNA"/>
</dbReference>
<sequence length="232" mass="27492">MISEIYFQYICYVLGFLGLLLLQLESSRLLWLHSISTIIGLIANYEMKFYILLAMFHSAIHNLWPFLKNTGYDDTEKSVYDVICHTIMVTICYHRIYYTENAVINNYITFHLFSIIFIVGALINCAVSHIAIGSNNRYLHSLFEYTTIFQALSTGYWVATMLWYHHLDDNDFYNHWIIWISLMTINWFIYKFYPDLVGISMRYKYVEAVFIVCTWHSGLISSPLMKYMDKDC</sequence>
<feature type="transmembrane region" description="Helical" evidence="1">
    <location>
        <begin position="142"/>
        <end position="164"/>
    </location>
</feature>
<feature type="transmembrane region" description="Helical" evidence="1">
    <location>
        <begin position="6"/>
        <end position="22"/>
    </location>
</feature>
<evidence type="ECO:0000256" key="1">
    <source>
        <dbReference type="SAM" id="Phobius"/>
    </source>
</evidence>
<feature type="transmembrane region" description="Helical" evidence="1">
    <location>
        <begin position="79"/>
        <end position="96"/>
    </location>
</feature>
<proteinExistence type="predicted"/>
<keyword evidence="1" id="KW-0812">Transmembrane</keyword>
<evidence type="ECO:0008006" key="4">
    <source>
        <dbReference type="Google" id="ProtNLM"/>
    </source>
</evidence>
<keyword evidence="3" id="KW-1185">Reference proteome</keyword>
<evidence type="ECO:0000313" key="2">
    <source>
        <dbReference type="EMBL" id="AKI79802.1"/>
    </source>
</evidence>
<organism evidence="2 3">
    <name type="scientific">Acanthamoeba polyphaga mimivirus Kroon</name>
    <dbReference type="NCBI Taxonomy" id="3069720"/>
    <lineage>
        <taxon>Viruses</taxon>
        <taxon>Varidnaviria</taxon>
        <taxon>Bamfordvirae</taxon>
        <taxon>Nucleocytoviricota</taxon>
        <taxon>Megaviricetes</taxon>
        <taxon>Imitervirales</taxon>
        <taxon>Mimiviridae</taxon>
        <taxon>Megamimivirinae</taxon>
        <taxon>Mimivirus</taxon>
        <taxon>Mimivirus lagoaense</taxon>
    </lineage>
</organism>
<feature type="transmembrane region" description="Helical" evidence="1">
    <location>
        <begin position="176"/>
        <end position="193"/>
    </location>
</feature>
<dbReference type="Proteomes" id="UP000240461">
    <property type="component" value="Segment"/>
</dbReference>
<evidence type="ECO:0000313" key="3">
    <source>
        <dbReference type="Proteomes" id="UP000240461"/>
    </source>
</evidence>
<dbReference type="KEGG" id="vg:80513600"/>
<accession>A0A0G2Y7K5</accession>
<keyword evidence="1" id="KW-0472">Membrane</keyword>
<feature type="transmembrane region" description="Helical" evidence="1">
    <location>
        <begin position="205"/>
        <end position="225"/>
    </location>
</feature>
<name>A0A0G2Y7K5_9VIRU</name>
<protein>
    <recommendedName>
        <fullName evidence="4">Transmembrane protein</fullName>
    </recommendedName>
</protein>
<feature type="transmembrane region" description="Helical" evidence="1">
    <location>
        <begin position="29"/>
        <end position="45"/>
    </location>
</feature>